<dbReference type="STRING" id="329046.A0A1Y2CG56"/>
<feature type="compositionally biased region" description="Pro residues" evidence="1">
    <location>
        <begin position="432"/>
        <end position="462"/>
    </location>
</feature>
<feature type="compositionally biased region" description="Low complexity" evidence="1">
    <location>
        <begin position="392"/>
        <end position="403"/>
    </location>
</feature>
<keyword evidence="4" id="KW-1185">Reference proteome</keyword>
<organism evidence="3 4">
    <name type="scientific">Rhizoclosmatium globosum</name>
    <dbReference type="NCBI Taxonomy" id="329046"/>
    <lineage>
        <taxon>Eukaryota</taxon>
        <taxon>Fungi</taxon>
        <taxon>Fungi incertae sedis</taxon>
        <taxon>Chytridiomycota</taxon>
        <taxon>Chytridiomycota incertae sedis</taxon>
        <taxon>Chytridiomycetes</taxon>
        <taxon>Chytridiales</taxon>
        <taxon>Chytriomycetaceae</taxon>
        <taxon>Rhizoclosmatium</taxon>
    </lineage>
</organism>
<feature type="region of interest" description="Disordered" evidence="1">
    <location>
        <begin position="378"/>
        <end position="545"/>
    </location>
</feature>
<gene>
    <name evidence="3" type="ORF">BCR33DRAFT_154703</name>
</gene>
<evidence type="ECO:0000313" key="3">
    <source>
        <dbReference type="EMBL" id="ORY45897.1"/>
    </source>
</evidence>
<evidence type="ECO:0000259" key="2">
    <source>
        <dbReference type="Pfam" id="PF00780"/>
    </source>
</evidence>
<proteinExistence type="predicted"/>
<accession>A0A1Y2CG56</accession>
<dbReference type="InterPro" id="IPR001180">
    <property type="entry name" value="CNH_dom"/>
</dbReference>
<protein>
    <recommendedName>
        <fullName evidence="2">CNH domain-containing protein</fullName>
    </recommendedName>
</protein>
<feature type="domain" description="CNH" evidence="2">
    <location>
        <begin position="2"/>
        <end position="315"/>
    </location>
</feature>
<feature type="compositionally biased region" description="Basic and acidic residues" evidence="1">
    <location>
        <begin position="534"/>
        <end position="545"/>
    </location>
</feature>
<sequence length="545" mass="60400">MMALSGKHNHVRQYKLSAIRKLIYYLLGMNPAQLARMNMDSPPDENSLANPEKEEDDEYRAVQNKGVVDEATLIAEWTNSYIKILATKESQSFLIQKTEASIYMGVLFLKDVILFEWAKDPYLRFMKLKAFWLPEAPKFMNLITDGLTVREVYMAYNMEANLVQVADSKVIEVEVHREFAKAAASTGGGSRARWQSFNQIPFSDAKRSELRSMSRPNSTVNRKLVAVTGSGNIASTIVDRYFLATFHRLTRVVDISSQPMMGSGVGGWKDGVIWEEPPTQIVMRPVEQVIAVGKQCLEVADWKSAQKLQTLKVDSSATIRVVNDSPGAFLAVIDRGRKGAVLYHLKEKIKPVESLPDPVPRPSAPSSRPVSIAEQVAGLNIQGPPPVNQRAPSVSGGSRPSSGYAGPGYSHPPPRSTSSGNLVAQQYAVAGAPPPQGYYAPPPSQLNQHPPPSPFQPAPPPGQYYQPTDPRVQQYYAQQQQYQQYYGQQYPGQAGQPVYDPRYAPAPPGQAQYVDPRYSQQYYQPAPPGPNQPQDHERRGSGSQR</sequence>
<evidence type="ECO:0000256" key="1">
    <source>
        <dbReference type="SAM" id="MobiDB-lite"/>
    </source>
</evidence>
<dbReference type="AlphaFoldDB" id="A0A1Y2CG56"/>
<feature type="compositionally biased region" description="Low complexity" evidence="1">
    <location>
        <begin position="463"/>
        <end position="499"/>
    </location>
</feature>
<evidence type="ECO:0000313" key="4">
    <source>
        <dbReference type="Proteomes" id="UP000193642"/>
    </source>
</evidence>
<reference evidence="3 4" key="1">
    <citation type="submission" date="2016-07" db="EMBL/GenBank/DDBJ databases">
        <title>Pervasive Adenine N6-methylation of Active Genes in Fungi.</title>
        <authorList>
            <consortium name="DOE Joint Genome Institute"/>
            <person name="Mondo S.J."/>
            <person name="Dannebaum R.O."/>
            <person name="Kuo R.C."/>
            <person name="Labutti K."/>
            <person name="Haridas S."/>
            <person name="Kuo A."/>
            <person name="Salamov A."/>
            <person name="Ahrendt S.R."/>
            <person name="Lipzen A."/>
            <person name="Sullivan W."/>
            <person name="Andreopoulos W.B."/>
            <person name="Clum A."/>
            <person name="Lindquist E."/>
            <person name="Daum C."/>
            <person name="Ramamoorthy G.K."/>
            <person name="Gryganskyi A."/>
            <person name="Culley D."/>
            <person name="Magnuson J.K."/>
            <person name="James T.Y."/>
            <person name="O'Malley M.A."/>
            <person name="Stajich J.E."/>
            <person name="Spatafora J.W."/>
            <person name="Visel A."/>
            <person name="Grigoriev I.V."/>
        </authorList>
    </citation>
    <scope>NUCLEOTIDE SEQUENCE [LARGE SCALE GENOMIC DNA]</scope>
    <source>
        <strain evidence="3 4">JEL800</strain>
    </source>
</reference>
<dbReference type="Proteomes" id="UP000193642">
    <property type="component" value="Unassembled WGS sequence"/>
</dbReference>
<name>A0A1Y2CG56_9FUNG</name>
<dbReference type="Pfam" id="PF00780">
    <property type="entry name" value="CNH"/>
    <property type="match status" value="1"/>
</dbReference>
<dbReference type="EMBL" id="MCGO01000018">
    <property type="protein sequence ID" value="ORY45897.1"/>
    <property type="molecule type" value="Genomic_DNA"/>
</dbReference>
<comment type="caution">
    <text evidence="3">The sequence shown here is derived from an EMBL/GenBank/DDBJ whole genome shotgun (WGS) entry which is preliminary data.</text>
</comment>
<dbReference type="OrthoDB" id="248923at2759"/>